<dbReference type="GO" id="GO:0016747">
    <property type="term" value="F:acyltransferase activity, transferring groups other than amino-acyl groups"/>
    <property type="evidence" value="ECO:0007669"/>
    <property type="project" value="InterPro"/>
</dbReference>
<gene>
    <name evidence="4" type="ORF">HK439_13420</name>
</gene>
<feature type="domain" description="N-acetyltransferase" evidence="3">
    <location>
        <begin position="54"/>
        <end position="196"/>
    </location>
</feature>
<keyword evidence="2" id="KW-0012">Acyltransferase</keyword>
<evidence type="ECO:0000256" key="1">
    <source>
        <dbReference type="ARBA" id="ARBA00022679"/>
    </source>
</evidence>
<dbReference type="Gene3D" id="3.40.630.30">
    <property type="match status" value="1"/>
</dbReference>
<reference evidence="4" key="1">
    <citation type="submission" date="2020-05" db="EMBL/GenBank/DDBJ databases">
        <title>Identification of trans-AT polyketide cluster in two marine bacteria, producers of a novel glutaramide-containing polyketide sesbanimide D and analogs.</title>
        <authorList>
            <person name="Kacar D."/>
            <person name="Rodriguez P."/>
            <person name="Canedo L."/>
            <person name="Gonzalez E."/>
            <person name="Galan B."/>
            <person name="De La Calle F."/>
            <person name="Garcia J.L."/>
        </authorList>
    </citation>
    <scope>NUCLEOTIDE SEQUENCE</scope>
    <source>
        <strain evidence="4">PHM038</strain>
    </source>
</reference>
<protein>
    <submittedName>
        <fullName evidence="4">GNAT family N-acetyltransferase</fullName>
    </submittedName>
</protein>
<evidence type="ECO:0000313" key="5">
    <source>
        <dbReference type="Proteomes" id="UP000598467"/>
    </source>
</evidence>
<dbReference type="SUPFAM" id="SSF55729">
    <property type="entry name" value="Acyl-CoA N-acyltransferases (Nat)"/>
    <property type="match status" value="1"/>
</dbReference>
<evidence type="ECO:0000259" key="3">
    <source>
        <dbReference type="PROSITE" id="PS51186"/>
    </source>
</evidence>
<accession>A0A926P527</accession>
<evidence type="ECO:0000256" key="2">
    <source>
        <dbReference type="ARBA" id="ARBA00023315"/>
    </source>
</evidence>
<evidence type="ECO:0000313" key="4">
    <source>
        <dbReference type="EMBL" id="MBD1547262.1"/>
    </source>
</evidence>
<dbReference type="EMBL" id="JABFCZ010000013">
    <property type="protein sequence ID" value="MBD1547262.1"/>
    <property type="molecule type" value="Genomic_DNA"/>
</dbReference>
<name>A0A926P527_9HYPH</name>
<dbReference type="PROSITE" id="PS51186">
    <property type="entry name" value="GNAT"/>
    <property type="match status" value="1"/>
</dbReference>
<comment type="caution">
    <text evidence="4">The sequence shown here is derived from an EMBL/GenBank/DDBJ whole genome shotgun (WGS) entry which is preliminary data.</text>
</comment>
<dbReference type="Pfam" id="PF00583">
    <property type="entry name" value="Acetyltransf_1"/>
    <property type="match status" value="1"/>
</dbReference>
<dbReference type="InterPro" id="IPR000182">
    <property type="entry name" value="GNAT_dom"/>
</dbReference>
<sequence>MSSASLDLNGYTDLPDDKIAVVVTYLEMTAPPETPLAREREDVSLERWVAPDVTEYKKLFREIGEDWLWFGRLVLDDDSLEAVLTAPGLEVFTPVMNGRAMGLLEIDYSDPENPELAYFGLVPSAVGTGLGRWLMQQAAAMVWARAQTKRFWVHTCTGDSPQAIGFYRSCGFKPYKRALEVTDDPRSSGLLGKDKGPHVPFLADRT</sequence>
<dbReference type="RefSeq" id="WP_190292008.1">
    <property type="nucleotide sequence ID" value="NZ_JABFCZ010000013.1"/>
</dbReference>
<dbReference type="CDD" id="cd04301">
    <property type="entry name" value="NAT_SF"/>
    <property type="match status" value="1"/>
</dbReference>
<dbReference type="AlphaFoldDB" id="A0A926P527"/>
<dbReference type="PANTHER" id="PTHR43800:SF1">
    <property type="entry name" value="PEPTIDYL-LYSINE N-ACETYLTRANSFERASE YJAB"/>
    <property type="match status" value="1"/>
</dbReference>
<organism evidence="4 5">
    <name type="scientific">Roseibium aggregatum</name>
    <dbReference type="NCBI Taxonomy" id="187304"/>
    <lineage>
        <taxon>Bacteria</taxon>
        <taxon>Pseudomonadati</taxon>
        <taxon>Pseudomonadota</taxon>
        <taxon>Alphaproteobacteria</taxon>
        <taxon>Hyphomicrobiales</taxon>
        <taxon>Stappiaceae</taxon>
        <taxon>Roseibium</taxon>
    </lineage>
</organism>
<keyword evidence="1" id="KW-0808">Transferase</keyword>
<dbReference type="PANTHER" id="PTHR43800">
    <property type="entry name" value="PEPTIDYL-LYSINE N-ACETYLTRANSFERASE YJAB"/>
    <property type="match status" value="1"/>
</dbReference>
<proteinExistence type="predicted"/>
<dbReference type="InterPro" id="IPR016181">
    <property type="entry name" value="Acyl_CoA_acyltransferase"/>
</dbReference>
<dbReference type="Proteomes" id="UP000598467">
    <property type="component" value="Unassembled WGS sequence"/>
</dbReference>